<dbReference type="AlphaFoldDB" id="A0A0E0ETL2"/>
<sequence>MAAPSSMRICCSACLSAALLGRSALCLLACRLMLVHTCTACCYRLLAAALICPLPIASATSRRMLDADASQLLCGRAVVGRLGTLTASIGGTAASPARAAPPAFNAAAAGAEEATAGCRHLREDADVSRGGETQAALTCSWARRENGGGSCVVAGREGVERSGG</sequence>
<protein>
    <submittedName>
        <fullName evidence="1">Uncharacterized protein</fullName>
    </submittedName>
</protein>
<proteinExistence type="predicted"/>
<dbReference type="EnsemblPlants" id="OMERI09G11650.1">
    <property type="protein sequence ID" value="OMERI09G11650.1"/>
    <property type="gene ID" value="OMERI09G11650"/>
</dbReference>
<dbReference type="Gramene" id="OMERI09G11650.1">
    <property type="protein sequence ID" value="OMERI09G11650.1"/>
    <property type="gene ID" value="OMERI09G11650"/>
</dbReference>
<evidence type="ECO:0000313" key="1">
    <source>
        <dbReference type="EnsemblPlants" id="OMERI09G11650.1"/>
    </source>
</evidence>
<name>A0A0E0ETL2_9ORYZ</name>
<reference evidence="1" key="2">
    <citation type="submission" date="2018-05" db="EMBL/GenBank/DDBJ databases">
        <title>OmerRS3 (Oryza meridionalis Reference Sequence Version 3).</title>
        <authorList>
            <person name="Zhang J."/>
            <person name="Kudrna D."/>
            <person name="Lee S."/>
            <person name="Talag J."/>
            <person name="Welchert J."/>
            <person name="Wing R.A."/>
        </authorList>
    </citation>
    <scope>NUCLEOTIDE SEQUENCE [LARGE SCALE GENOMIC DNA]</scope>
    <source>
        <strain evidence="1">cv. OR44</strain>
    </source>
</reference>
<dbReference type="Proteomes" id="UP000008021">
    <property type="component" value="Chromosome 9"/>
</dbReference>
<evidence type="ECO:0000313" key="2">
    <source>
        <dbReference type="Proteomes" id="UP000008021"/>
    </source>
</evidence>
<keyword evidence="2" id="KW-1185">Reference proteome</keyword>
<accession>A0A0E0ETL2</accession>
<reference evidence="1" key="1">
    <citation type="submission" date="2015-04" db="UniProtKB">
        <authorList>
            <consortium name="EnsemblPlants"/>
        </authorList>
    </citation>
    <scope>IDENTIFICATION</scope>
</reference>
<dbReference type="HOGENOM" id="CLU_1621639_0_0_1"/>
<organism evidence="1">
    <name type="scientific">Oryza meridionalis</name>
    <dbReference type="NCBI Taxonomy" id="40149"/>
    <lineage>
        <taxon>Eukaryota</taxon>
        <taxon>Viridiplantae</taxon>
        <taxon>Streptophyta</taxon>
        <taxon>Embryophyta</taxon>
        <taxon>Tracheophyta</taxon>
        <taxon>Spermatophyta</taxon>
        <taxon>Magnoliopsida</taxon>
        <taxon>Liliopsida</taxon>
        <taxon>Poales</taxon>
        <taxon>Poaceae</taxon>
        <taxon>BOP clade</taxon>
        <taxon>Oryzoideae</taxon>
        <taxon>Oryzeae</taxon>
        <taxon>Oryzinae</taxon>
        <taxon>Oryza</taxon>
    </lineage>
</organism>